<proteinExistence type="predicted"/>
<dbReference type="RefSeq" id="WP_072586000.1">
    <property type="nucleotide sequence ID" value="NZ_CP013243.1"/>
</dbReference>
<gene>
    <name evidence="1" type="ORF">NPD5_2506</name>
</gene>
<dbReference type="Proteomes" id="UP000182204">
    <property type="component" value="Chromosome"/>
</dbReference>
<evidence type="ECO:0000313" key="2">
    <source>
        <dbReference type="Proteomes" id="UP000182204"/>
    </source>
</evidence>
<sequence>MVASNAFIITEMEKHAQENGIKEGEKKKAIEMARAMLKDNASIEKIKKYTKLSDEEIEKIK</sequence>
<reference evidence="1 2" key="1">
    <citation type="submission" date="2015-11" db="EMBL/GenBank/DDBJ databases">
        <authorList>
            <person name="Hill K.K."/>
            <person name="Shirey T.B."/>
            <person name="Raphael B."/>
            <person name="Daligault H.E."/>
            <person name="Davenport K.W."/>
            <person name="Bruce D.C."/>
            <person name="Foley B.T."/>
            <person name="Johnson S.L."/>
        </authorList>
    </citation>
    <scope>NUCLEOTIDE SEQUENCE [LARGE SCALE GENOMIC DNA]</scope>
    <source>
        <strain evidence="1 2">CDC_1632</strain>
    </source>
</reference>
<protein>
    <submittedName>
        <fullName evidence="1">Uncharacterized protein</fullName>
    </submittedName>
</protein>
<dbReference type="AlphaFoldDB" id="A0A1L3NGP4"/>
<dbReference type="EMBL" id="CP013243">
    <property type="protein sequence ID" value="APH15305.1"/>
    <property type="molecule type" value="Genomic_DNA"/>
</dbReference>
<accession>A0A1L3NGP4</accession>
<name>A0A1L3NGP4_CLOSG</name>
<evidence type="ECO:0000313" key="1">
    <source>
        <dbReference type="EMBL" id="APH15305.1"/>
    </source>
</evidence>
<organism evidence="1 2">
    <name type="scientific">Clostridium sporogenes</name>
    <dbReference type="NCBI Taxonomy" id="1509"/>
    <lineage>
        <taxon>Bacteria</taxon>
        <taxon>Bacillati</taxon>
        <taxon>Bacillota</taxon>
        <taxon>Clostridia</taxon>
        <taxon>Eubacteriales</taxon>
        <taxon>Clostridiaceae</taxon>
        <taxon>Clostridium</taxon>
    </lineage>
</organism>